<dbReference type="EMBL" id="BSOH01000003">
    <property type="protein sequence ID" value="GLR16026.1"/>
    <property type="molecule type" value="Genomic_DNA"/>
</dbReference>
<feature type="transmembrane region" description="Helical" evidence="1">
    <location>
        <begin position="108"/>
        <end position="127"/>
    </location>
</feature>
<dbReference type="Proteomes" id="UP001156666">
    <property type="component" value="Unassembled WGS sequence"/>
</dbReference>
<dbReference type="AlphaFoldDB" id="A0AA37SMZ8"/>
<dbReference type="RefSeq" id="WP_235294669.1">
    <property type="nucleotide sequence ID" value="NZ_BSOH01000003.1"/>
</dbReference>
<reference evidence="2" key="2">
    <citation type="submission" date="2023-01" db="EMBL/GenBank/DDBJ databases">
        <title>Draft genome sequence of Portibacter lacus strain NBRC 108769.</title>
        <authorList>
            <person name="Sun Q."/>
            <person name="Mori K."/>
        </authorList>
    </citation>
    <scope>NUCLEOTIDE SEQUENCE</scope>
    <source>
        <strain evidence="2">NBRC 108769</strain>
    </source>
</reference>
<dbReference type="Pfam" id="PF10011">
    <property type="entry name" value="DUF2254"/>
    <property type="match status" value="1"/>
</dbReference>
<keyword evidence="1" id="KW-0472">Membrane</keyword>
<accession>A0AA37SMZ8</accession>
<feature type="transmembrane region" description="Helical" evidence="1">
    <location>
        <begin position="15"/>
        <end position="40"/>
    </location>
</feature>
<keyword evidence="1" id="KW-1133">Transmembrane helix</keyword>
<reference evidence="2" key="1">
    <citation type="journal article" date="2014" name="Int. J. Syst. Evol. Microbiol.">
        <title>Complete genome sequence of Corynebacterium casei LMG S-19264T (=DSM 44701T), isolated from a smear-ripened cheese.</title>
        <authorList>
            <consortium name="US DOE Joint Genome Institute (JGI-PGF)"/>
            <person name="Walter F."/>
            <person name="Albersmeier A."/>
            <person name="Kalinowski J."/>
            <person name="Ruckert C."/>
        </authorList>
    </citation>
    <scope>NUCLEOTIDE SEQUENCE</scope>
    <source>
        <strain evidence="2">NBRC 108769</strain>
    </source>
</reference>
<protein>
    <recommendedName>
        <fullName evidence="4">DUF2254 domain-containing protein</fullName>
    </recommendedName>
</protein>
<evidence type="ECO:0000256" key="1">
    <source>
        <dbReference type="SAM" id="Phobius"/>
    </source>
</evidence>
<proteinExistence type="predicted"/>
<keyword evidence="1" id="KW-0812">Transmembrane</keyword>
<gene>
    <name evidence="2" type="ORF">GCM10007940_06410</name>
</gene>
<comment type="caution">
    <text evidence="2">The sequence shown here is derived from an EMBL/GenBank/DDBJ whole genome shotgun (WGS) entry which is preliminary data.</text>
</comment>
<evidence type="ECO:0000313" key="3">
    <source>
        <dbReference type="Proteomes" id="UP001156666"/>
    </source>
</evidence>
<name>A0AA37SMZ8_9BACT</name>
<sequence>MKKILFSFNELKATFWFVPVLIIVLSILLATGTVILDEFVSLPQDGLGRFFFVNSAASARSILTTISGAMIGVAGTVFSVTLVALTLASSQFGPRLIKNFMYVRLNQVVLGSYVATYLYCLLVLNAIKGSDSFTFIPSISILLAIAAAFVNIILLIVFIHNIAISIQADKVISDVSDIMSNQIKRLFPTEIGDETNKDFSGSVDQLKENCSFVSPILSPKNGYLQYIDTETLLEIVSSHNGLFELNFRPGDHLVEDIEVGKLYSIEEIDEKVLERLQRQFVVGKTKNAQQDIEFSIHQMVEIAARALSPGVNDPYTAIACIDNLKAMLCKLTQVNFPSKYRVDEEKNLRIIAETFDFNGLLSASFNQIRQFSAGSPAVIIRLMEALITINKFTEKEDYKRNIAHHAQMVLNVGKDTIKEASDLNDLLERSKSIL</sequence>
<organism evidence="2 3">
    <name type="scientific">Portibacter lacus</name>
    <dbReference type="NCBI Taxonomy" id="1099794"/>
    <lineage>
        <taxon>Bacteria</taxon>
        <taxon>Pseudomonadati</taxon>
        <taxon>Bacteroidota</taxon>
        <taxon>Saprospiria</taxon>
        <taxon>Saprospirales</taxon>
        <taxon>Haliscomenobacteraceae</taxon>
        <taxon>Portibacter</taxon>
    </lineage>
</organism>
<keyword evidence="3" id="KW-1185">Reference proteome</keyword>
<evidence type="ECO:0000313" key="2">
    <source>
        <dbReference type="EMBL" id="GLR16026.1"/>
    </source>
</evidence>
<dbReference type="InterPro" id="IPR018723">
    <property type="entry name" value="DUF2254_membrane"/>
</dbReference>
<feature type="transmembrane region" description="Helical" evidence="1">
    <location>
        <begin position="139"/>
        <end position="159"/>
    </location>
</feature>
<evidence type="ECO:0008006" key="4">
    <source>
        <dbReference type="Google" id="ProtNLM"/>
    </source>
</evidence>
<feature type="transmembrane region" description="Helical" evidence="1">
    <location>
        <begin position="61"/>
        <end position="88"/>
    </location>
</feature>